<dbReference type="PANTHER" id="PTHR33692">
    <property type="entry name" value="RIBOSOME MATURATION FACTOR RIMM"/>
    <property type="match status" value="1"/>
</dbReference>
<name>A0A7W8HJH8_9BURK</name>
<evidence type="ECO:0000313" key="8">
    <source>
        <dbReference type="EMBL" id="MBB5272363.1"/>
    </source>
</evidence>
<dbReference type="InterPro" id="IPR009000">
    <property type="entry name" value="Transl_B-barrel_sf"/>
</dbReference>
<comment type="subunit">
    <text evidence="5">Binds ribosomal protein uS19.</text>
</comment>
<comment type="similarity">
    <text evidence="5">Belongs to the RimM family.</text>
</comment>
<dbReference type="RefSeq" id="WP_183967690.1">
    <property type="nucleotide sequence ID" value="NZ_BAABEW010000025.1"/>
</dbReference>
<evidence type="ECO:0000256" key="2">
    <source>
        <dbReference type="ARBA" id="ARBA00022517"/>
    </source>
</evidence>
<dbReference type="GO" id="GO:0005840">
    <property type="term" value="C:ribosome"/>
    <property type="evidence" value="ECO:0007669"/>
    <property type="project" value="InterPro"/>
</dbReference>
<accession>A0A7W8HJH8</accession>
<dbReference type="InterPro" id="IPR011961">
    <property type="entry name" value="RimM"/>
</dbReference>
<dbReference type="NCBIfam" id="TIGR02273">
    <property type="entry name" value="16S_RimM"/>
    <property type="match status" value="1"/>
</dbReference>
<dbReference type="InterPro" id="IPR056792">
    <property type="entry name" value="PRC_RimM"/>
</dbReference>
<evidence type="ECO:0000259" key="6">
    <source>
        <dbReference type="Pfam" id="PF01782"/>
    </source>
</evidence>
<evidence type="ECO:0000256" key="5">
    <source>
        <dbReference type="HAMAP-Rule" id="MF_00014"/>
    </source>
</evidence>
<dbReference type="InterPro" id="IPR002676">
    <property type="entry name" value="RimM_N"/>
</dbReference>
<protein>
    <recommendedName>
        <fullName evidence="5">Ribosome maturation factor RimM</fullName>
    </recommendedName>
</protein>
<dbReference type="Gene3D" id="2.40.30.60">
    <property type="entry name" value="RimM"/>
    <property type="match status" value="1"/>
</dbReference>
<dbReference type="Gene3D" id="2.30.30.240">
    <property type="entry name" value="PRC-barrel domain"/>
    <property type="match status" value="1"/>
</dbReference>
<feature type="domain" description="Ribosome maturation factor RimM PRC barrel" evidence="7">
    <location>
        <begin position="105"/>
        <end position="172"/>
    </location>
</feature>
<dbReference type="Pfam" id="PF24986">
    <property type="entry name" value="PRC_RimM"/>
    <property type="match status" value="1"/>
</dbReference>
<comment type="caution">
    <text evidence="8">The sequence shown here is derived from an EMBL/GenBank/DDBJ whole genome shotgun (WGS) entry which is preliminary data.</text>
</comment>
<keyword evidence="4 5" id="KW-0143">Chaperone</keyword>
<evidence type="ECO:0000256" key="4">
    <source>
        <dbReference type="ARBA" id="ARBA00023186"/>
    </source>
</evidence>
<dbReference type="GO" id="GO:0042274">
    <property type="term" value="P:ribosomal small subunit biogenesis"/>
    <property type="evidence" value="ECO:0007669"/>
    <property type="project" value="UniProtKB-UniRule"/>
</dbReference>
<dbReference type="InterPro" id="IPR011033">
    <property type="entry name" value="PRC_barrel-like_sf"/>
</dbReference>
<dbReference type="PANTHER" id="PTHR33692:SF1">
    <property type="entry name" value="RIBOSOME MATURATION FACTOR RIMM"/>
    <property type="match status" value="1"/>
</dbReference>
<evidence type="ECO:0000256" key="1">
    <source>
        <dbReference type="ARBA" id="ARBA00022490"/>
    </source>
</evidence>
<keyword evidence="1 5" id="KW-0963">Cytoplasm</keyword>
<dbReference type="Pfam" id="PF01782">
    <property type="entry name" value="RimM"/>
    <property type="match status" value="1"/>
</dbReference>
<dbReference type="AlphaFoldDB" id="A0A7W8HJH8"/>
<comment type="subcellular location">
    <subcellularLocation>
        <location evidence="5">Cytoplasm</location>
    </subcellularLocation>
</comment>
<dbReference type="GO" id="GO:0006364">
    <property type="term" value="P:rRNA processing"/>
    <property type="evidence" value="ECO:0007669"/>
    <property type="project" value="UniProtKB-UniRule"/>
</dbReference>
<evidence type="ECO:0000313" key="9">
    <source>
        <dbReference type="Proteomes" id="UP000532440"/>
    </source>
</evidence>
<dbReference type="InterPro" id="IPR036976">
    <property type="entry name" value="RimM_N_sf"/>
</dbReference>
<comment type="function">
    <text evidence="5">An accessory protein needed during the final step in the assembly of 30S ribosomal subunit, possibly for assembly of the head region. Essential for efficient processing of 16S rRNA. May be needed both before and after RbfA during the maturation of 16S rRNA. It has affinity for free ribosomal 30S subunits but not for 70S ribosomes.</text>
</comment>
<dbReference type="GO" id="GO:0005737">
    <property type="term" value="C:cytoplasm"/>
    <property type="evidence" value="ECO:0007669"/>
    <property type="project" value="UniProtKB-SubCell"/>
</dbReference>
<feature type="domain" description="RimM N-terminal" evidence="6">
    <location>
        <begin position="15"/>
        <end position="93"/>
    </location>
</feature>
<dbReference type="HAMAP" id="MF_00014">
    <property type="entry name" value="Ribosome_mat_RimM"/>
    <property type="match status" value="1"/>
</dbReference>
<dbReference type="Proteomes" id="UP000532440">
    <property type="component" value="Unassembled WGS sequence"/>
</dbReference>
<gene>
    <name evidence="5" type="primary">rimM</name>
    <name evidence="8" type="ORF">HNQ70_002377</name>
</gene>
<dbReference type="EMBL" id="JACHGB010000004">
    <property type="protein sequence ID" value="MBB5272363.1"/>
    <property type="molecule type" value="Genomic_DNA"/>
</dbReference>
<reference evidence="8 9" key="1">
    <citation type="submission" date="2020-08" db="EMBL/GenBank/DDBJ databases">
        <title>Genomic Encyclopedia of Type Strains, Phase IV (KMG-IV): sequencing the most valuable type-strain genomes for metagenomic binning, comparative biology and taxonomic classification.</title>
        <authorList>
            <person name="Goeker M."/>
        </authorList>
    </citation>
    <scope>NUCLEOTIDE SEQUENCE [LARGE SCALE GENOMIC DNA]</scope>
    <source>
        <strain evidence="8 9">DSM 29781</strain>
    </source>
</reference>
<keyword evidence="2 5" id="KW-0690">Ribosome biogenesis</keyword>
<dbReference type="GO" id="GO:0043022">
    <property type="term" value="F:ribosome binding"/>
    <property type="evidence" value="ECO:0007669"/>
    <property type="project" value="InterPro"/>
</dbReference>
<dbReference type="SUPFAM" id="SSF50346">
    <property type="entry name" value="PRC-barrel domain"/>
    <property type="match status" value="1"/>
</dbReference>
<dbReference type="SUPFAM" id="SSF50447">
    <property type="entry name" value="Translation proteins"/>
    <property type="match status" value="1"/>
</dbReference>
<proteinExistence type="inferred from homology"/>
<comment type="domain">
    <text evidence="5">The PRC barrel domain binds ribosomal protein uS19.</text>
</comment>
<keyword evidence="9" id="KW-1185">Reference proteome</keyword>
<evidence type="ECO:0000256" key="3">
    <source>
        <dbReference type="ARBA" id="ARBA00022552"/>
    </source>
</evidence>
<keyword evidence="3 5" id="KW-0698">rRNA processing</keyword>
<organism evidence="8 9">
    <name type="scientific">Quisquiliibacterium transsilvanicum</name>
    <dbReference type="NCBI Taxonomy" id="1549638"/>
    <lineage>
        <taxon>Bacteria</taxon>
        <taxon>Pseudomonadati</taxon>
        <taxon>Pseudomonadota</taxon>
        <taxon>Betaproteobacteria</taxon>
        <taxon>Burkholderiales</taxon>
        <taxon>Burkholderiaceae</taxon>
        <taxon>Quisquiliibacterium</taxon>
    </lineage>
</organism>
<sequence length="173" mass="19033">MPEPDETAPDDLIAVGRVVDAYGTRGWVKVESYNAPQESVLHACRRWWLPDGRSVAIQSARQHGAVLACKPTDCSDRDQALALKGLEIRASRADFPSAGADEVYWVDLIGCRVLNREGVDLGQVEAVVDHGAHPILVLAAEGGEQRMIPFVDLYVDEVDLAGRRIVVDWQPDY</sequence>
<evidence type="ECO:0000259" key="7">
    <source>
        <dbReference type="Pfam" id="PF24986"/>
    </source>
</evidence>